<dbReference type="OrthoDB" id="9763659at2"/>
<comment type="caution">
    <text evidence="3">The sequence shown here is derived from an EMBL/GenBank/DDBJ whole genome shotgun (WGS) entry which is preliminary data.</text>
</comment>
<organism evidence="3 4">
    <name type="scientific">Arenimonas caeni</name>
    <dbReference type="NCBI Taxonomy" id="2058085"/>
    <lineage>
        <taxon>Bacteria</taxon>
        <taxon>Pseudomonadati</taxon>
        <taxon>Pseudomonadota</taxon>
        <taxon>Gammaproteobacteria</taxon>
        <taxon>Lysobacterales</taxon>
        <taxon>Lysobacteraceae</taxon>
        <taxon>Arenimonas</taxon>
    </lineage>
</organism>
<feature type="domain" description="NERD" evidence="1">
    <location>
        <begin position="21"/>
        <end position="93"/>
    </location>
</feature>
<dbReference type="AlphaFoldDB" id="A0A2P6M5N9"/>
<name>A0A2P6M5N9_9GAMM</name>
<dbReference type="Gene3D" id="3.40.50.300">
    <property type="entry name" value="P-loop containing nucleotide triphosphate hydrolases"/>
    <property type="match status" value="1"/>
</dbReference>
<dbReference type="EMBL" id="PVLF01000029">
    <property type="protein sequence ID" value="PRH81321.1"/>
    <property type="molecule type" value="Genomic_DNA"/>
</dbReference>
<evidence type="ECO:0000313" key="3">
    <source>
        <dbReference type="EMBL" id="PRH81321.1"/>
    </source>
</evidence>
<dbReference type="Pfam" id="PF13538">
    <property type="entry name" value="UvrD_C_2"/>
    <property type="match status" value="1"/>
</dbReference>
<feature type="domain" description="UvrD-like helicase C-terminal" evidence="2">
    <location>
        <begin position="581"/>
        <end position="630"/>
    </location>
</feature>
<evidence type="ECO:0008006" key="5">
    <source>
        <dbReference type="Google" id="ProtNLM"/>
    </source>
</evidence>
<dbReference type="Pfam" id="PF08378">
    <property type="entry name" value="NERD"/>
    <property type="match status" value="1"/>
</dbReference>
<dbReference type="InterPro" id="IPR027417">
    <property type="entry name" value="P-loop_NTPase"/>
</dbReference>
<dbReference type="SUPFAM" id="SSF52540">
    <property type="entry name" value="P-loop containing nucleoside triphosphate hydrolases"/>
    <property type="match status" value="2"/>
</dbReference>
<evidence type="ECO:0000259" key="1">
    <source>
        <dbReference type="Pfam" id="PF08378"/>
    </source>
</evidence>
<accession>A0A2P6M5N9</accession>
<evidence type="ECO:0000313" key="4">
    <source>
        <dbReference type="Proteomes" id="UP000241736"/>
    </source>
</evidence>
<proteinExistence type="predicted"/>
<protein>
    <recommendedName>
        <fullName evidence="5">NERD domain-containing protein</fullName>
    </recommendedName>
</protein>
<dbReference type="InterPro" id="IPR027785">
    <property type="entry name" value="UvrD-like_helicase_C"/>
</dbReference>
<dbReference type="Proteomes" id="UP000241736">
    <property type="component" value="Unassembled WGS sequence"/>
</dbReference>
<dbReference type="InterPro" id="IPR011528">
    <property type="entry name" value="NERD"/>
</dbReference>
<gene>
    <name evidence="3" type="ORF">C6N40_13245</name>
</gene>
<reference evidence="3 4" key="1">
    <citation type="submission" date="2018-03" db="EMBL/GenBank/DDBJ databases">
        <title>Arenimonas caeni sp. nov., isolated from activated sludge.</title>
        <authorList>
            <person name="Liu H."/>
        </authorList>
    </citation>
    <scope>NUCLEOTIDE SEQUENCE [LARGE SCALE GENOMIC DNA]</scope>
    <source>
        <strain evidence="4">z29</strain>
    </source>
</reference>
<sequence>MLQAFLERLEPRWGTSTDWIVVIANSLWNGAEIDLVCILPSAIYVADFKSHGGKLTGTENGPWLADGVLVKGGRKDNPYQQLRDNKFSTLNWLQSKGLLSGRNLGHISAGVLFAGDIHDQVDLSPKVRSWFYPTDLNSCASLLERLASPELLIDRREALDIVHRLGAQPIEWVSSRPALRDIDPRPAAPHRRTPLTEQQRDALKALLSFVSADNLVSFSVLGMTSTGKSRLLVDACTEIEKLGRRPIVLAPNRRLAMHAPVESESIYAHLYGGAKAENEGDVEEKAKFDVIPMRLCTDDEDCVYLLDDAHLLGNSRFTTPDGKQYGSGYLLDDFHAFTELGKGKRKAVFFGDPYQIQRSGDDESTLLGGYQKSRELKHQFLELSQVIDTTGGSAKLANAERLVKAIRSERFAELDLLKDDGFRQVYKQDGAAEIQDRYRSDPLSVWYLAETHAKVNAFSQWVRERLHGKKLLASLEVGDLLEIYVSPESKDAILPSGSRRLAASVGARETYEQPLKGRDAPIAFHSVSCTLEFGEPHPMEILEEFLLSEKPELSANTAIAERVRRKSGKPTPLPDFAYVRYGYASTVHHAQGMSRSICYVNCDHAAGRHSEGFFRWLYSALTVAERELVLLNFTEIHPFDSAVWNTGAAAIATDIPIGAGWYFEPNGIASERDQQRDLPHGLDQSRNVLISAAVWLRVANSAERLGWKVVRAVCHPYHEQYDLAGPTGELEQLRVSYNGKNVISAMHVKNSAYFSLLCEIASGCLDLNAYSAEADALRRSASSRLGAKGWKIVSAIETAYRLQITAVRSHDERASVEINFDKQGLVSSLRPLLASDLKLFEEIKEALL</sequence>
<keyword evidence="4" id="KW-1185">Reference proteome</keyword>
<evidence type="ECO:0000259" key="2">
    <source>
        <dbReference type="Pfam" id="PF13538"/>
    </source>
</evidence>